<organism evidence="1 2">
    <name type="scientific">Schistosoma mattheei</name>
    <dbReference type="NCBI Taxonomy" id="31246"/>
    <lineage>
        <taxon>Eukaryota</taxon>
        <taxon>Metazoa</taxon>
        <taxon>Spiralia</taxon>
        <taxon>Lophotrochozoa</taxon>
        <taxon>Platyhelminthes</taxon>
        <taxon>Trematoda</taxon>
        <taxon>Digenea</taxon>
        <taxon>Strigeidida</taxon>
        <taxon>Schistosomatoidea</taxon>
        <taxon>Schistosomatidae</taxon>
        <taxon>Schistosoma</taxon>
    </lineage>
</organism>
<evidence type="ECO:0000313" key="2">
    <source>
        <dbReference type="Proteomes" id="UP000269396"/>
    </source>
</evidence>
<dbReference type="PANTHER" id="PTHR24135">
    <property type="entry name" value="SH3 AND MULTIPLE ANKYRIN REPEAT DOMAINS PROTEIN"/>
    <property type="match status" value="1"/>
</dbReference>
<accession>A0A183PD05</accession>
<dbReference type="GO" id="GO:0035255">
    <property type="term" value="F:ionotropic glutamate receptor binding"/>
    <property type="evidence" value="ECO:0007669"/>
    <property type="project" value="TreeGrafter"/>
</dbReference>
<dbReference type="PROSITE" id="PS50088">
    <property type="entry name" value="ANK_REPEAT"/>
    <property type="match status" value="1"/>
</dbReference>
<dbReference type="GO" id="GO:0014069">
    <property type="term" value="C:postsynaptic density"/>
    <property type="evidence" value="ECO:0007669"/>
    <property type="project" value="TreeGrafter"/>
</dbReference>
<dbReference type="EMBL" id="UZAL01032241">
    <property type="protein sequence ID" value="VDP60429.1"/>
    <property type="molecule type" value="Genomic_DNA"/>
</dbReference>
<dbReference type="PROSITE" id="PS50297">
    <property type="entry name" value="ANK_REP_REGION"/>
    <property type="match status" value="1"/>
</dbReference>
<dbReference type="Pfam" id="PF00023">
    <property type="entry name" value="Ank"/>
    <property type="match status" value="1"/>
</dbReference>
<name>A0A183PD05_9TREM</name>
<dbReference type="PANTHER" id="PTHR24135:SF28">
    <property type="entry name" value="LD13733P"/>
    <property type="match status" value="1"/>
</dbReference>
<dbReference type="InterPro" id="IPR002110">
    <property type="entry name" value="Ankyrin_rpt"/>
</dbReference>
<reference evidence="1 2" key="1">
    <citation type="submission" date="2018-11" db="EMBL/GenBank/DDBJ databases">
        <authorList>
            <consortium name="Pathogen Informatics"/>
        </authorList>
    </citation>
    <scope>NUCLEOTIDE SEQUENCE [LARGE SCALE GENOMIC DNA]</scope>
    <source>
        <strain>Denwood</strain>
        <strain evidence="2">Zambia</strain>
    </source>
</reference>
<protein>
    <submittedName>
        <fullName evidence="1">Uncharacterized protein</fullName>
    </submittedName>
</protein>
<dbReference type="Proteomes" id="UP000269396">
    <property type="component" value="Unassembled WGS sequence"/>
</dbReference>
<dbReference type="InterPro" id="IPR036770">
    <property type="entry name" value="Ankyrin_rpt-contain_sf"/>
</dbReference>
<sequence>MLKATRLNRVEQINLLLMYGADVNARCKRPKEMIKNNLTLSIRPQSVDGDTPLHVAANHNQRAAVLRLLSWGADPTLLNAENMTPIQVAQNNGNLELADLIKLFRGRKESGDIFLPTPTYNPHRRVRQPPPNSYITEPSILQTYTPNDINESYLSYQQLNSTNNNNNHLLKNSNKDSADFNITEKSATCTSSYMTTSSTRPIDSKPIQRAVSLCELVQSNPSDIATGSTTKWNGAWDLGPNGFYSPCYDVNAISNQTYCEMPKYENGTNIAGTLTRPVKLKQKSKGK</sequence>
<dbReference type="Gene3D" id="1.25.40.20">
    <property type="entry name" value="Ankyrin repeat-containing domain"/>
    <property type="match status" value="1"/>
</dbReference>
<proteinExistence type="predicted"/>
<dbReference type="STRING" id="31246.A0A183PD05"/>
<dbReference type="GO" id="GO:0030160">
    <property type="term" value="F:synaptic receptor adaptor activity"/>
    <property type="evidence" value="ECO:0007669"/>
    <property type="project" value="TreeGrafter"/>
</dbReference>
<dbReference type="GO" id="GO:0045211">
    <property type="term" value="C:postsynaptic membrane"/>
    <property type="evidence" value="ECO:0007669"/>
    <property type="project" value="TreeGrafter"/>
</dbReference>
<evidence type="ECO:0000313" key="1">
    <source>
        <dbReference type="EMBL" id="VDP60429.1"/>
    </source>
</evidence>
<dbReference type="GO" id="GO:0043197">
    <property type="term" value="C:dendritic spine"/>
    <property type="evidence" value="ECO:0007669"/>
    <property type="project" value="TreeGrafter"/>
</dbReference>
<dbReference type="SUPFAM" id="SSF48403">
    <property type="entry name" value="Ankyrin repeat"/>
    <property type="match status" value="1"/>
</dbReference>
<dbReference type="AlphaFoldDB" id="A0A183PD05"/>
<gene>
    <name evidence="1" type="ORF">SMTD_LOCUS12241</name>
</gene>
<keyword evidence="2" id="KW-1185">Reference proteome</keyword>
<dbReference type="InterPro" id="IPR051569">
    <property type="entry name" value="SHANK"/>
</dbReference>